<evidence type="ECO:0000256" key="3">
    <source>
        <dbReference type="ARBA" id="ARBA00022692"/>
    </source>
</evidence>
<keyword evidence="10" id="KW-1185">Reference proteome</keyword>
<evidence type="ECO:0000313" key="9">
    <source>
        <dbReference type="EMBL" id="MCK0536635.1"/>
    </source>
</evidence>
<evidence type="ECO:0000256" key="5">
    <source>
        <dbReference type="ARBA" id="ARBA00023136"/>
    </source>
</evidence>
<comment type="caution">
    <text evidence="9">The sequence shown here is derived from an EMBL/GenBank/DDBJ whole genome shotgun (WGS) entry which is preliminary data.</text>
</comment>
<evidence type="ECO:0000256" key="1">
    <source>
        <dbReference type="ARBA" id="ARBA00004651"/>
    </source>
</evidence>
<dbReference type="EMBL" id="JALKII010000001">
    <property type="protein sequence ID" value="MCK0536635.1"/>
    <property type="molecule type" value="Genomic_DNA"/>
</dbReference>
<dbReference type="Pfam" id="PF01618">
    <property type="entry name" value="MotA_ExbB"/>
    <property type="match status" value="1"/>
</dbReference>
<keyword evidence="3 7" id="KW-0812">Transmembrane</keyword>
<keyword evidence="6" id="KW-0813">Transport</keyword>
<evidence type="ECO:0000256" key="6">
    <source>
        <dbReference type="RuleBase" id="RU004057"/>
    </source>
</evidence>
<evidence type="ECO:0000256" key="7">
    <source>
        <dbReference type="SAM" id="Phobius"/>
    </source>
</evidence>
<evidence type="ECO:0000259" key="8">
    <source>
        <dbReference type="Pfam" id="PF01618"/>
    </source>
</evidence>
<evidence type="ECO:0000256" key="2">
    <source>
        <dbReference type="ARBA" id="ARBA00022475"/>
    </source>
</evidence>
<dbReference type="InterPro" id="IPR050790">
    <property type="entry name" value="ExbB/TolQ_transport"/>
</dbReference>
<accession>A0ABT0E484</accession>
<keyword evidence="2" id="KW-1003">Cell membrane</keyword>
<keyword evidence="4 7" id="KW-1133">Transmembrane helix</keyword>
<feature type="transmembrane region" description="Helical" evidence="7">
    <location>
        <begin position="131"/>
        <end position="157"/>
    </location>
</feature>
<sequence length="235" mass="25330">MPTAALATTAPVADTSFVNTIVSFIQDGGSFMYPILLVLAVGVAITLERVIYLQGVKSKNRRIWADIFPLLTKAQFRQALELVRDNDAGIARIIGYGLERARSSRRFEDVELAMEEGLMEVLPRLETRTGYLATLANIATLLGLLGTIIGLIVAFTAVASADPAQKADLLSASISMAMNTTALGLIAAIPLLLAHAFINSMTTKIVDSLEMASVKFSNAYRLAASQQDQRRPDAE</sequence>
<proteinExistence type="inferred from homology"/>
<dbReference type="PANTHER" id="PTHR30625:SF11">
    <property type="entry name" value="MOTA_TOLQ_EXBB PROTON CHANNEL DOMAIN-CONTAINING PROTEIN"/>
    <property type="match status" value="1"/>
</dbReference>
<feature type="domain" description="MotA/TolQ/ExbB proton channel" evidence="8">
    <location>
        <begin position="88"/>
        <end position="211"/>
    </location>
</feature>
<dbReference type="InterPro" id="IPR002898">
    <property type="entry name" value="MotA_ExbB_proton_chnl"/>
</dbReference>
<gene>
    <name evidence="9" type="ORF">MU846_02840</name>
</gene>
<comment type="similarity">
    <text evidence="6">Belongs to the exbB/tolQ family.</text>
</comment>
<organism evidence="9 10">
    <name type="scientific">Alcanivorax quisquiliarum</name>
    <dbReference type="NCBI Taxonomy" id="2933565"/>
    <lineage>
        <taxon>Bacteria</taxon>
        <taxon>Pseudomonadati</taxon>
        <taxon>Pseudomonadota</taxon>
        <taxon>Gammaproteobacteria</taxon>
        <taxon>Oceanospirillales</taxon>
        <taxon>Alcanivoracaceae</taxon>
        <taxon>Alcanivorax</taxon>
    </lineage>
</organism>
<dbReference type="PANTHER" id="PTHR30625">
    <property type="entry name" value="PROTEIN TOLQ"/>
    <property type="match status" value="1"/>
</dbReference>
<evidence type="ECO:0000256" key="4">
    <source>
        <dbReference type="ARBA" id="ARBA00022989"/>
    </source>
</evidence>
<name>A0ABT0E484_9GAMM</name>
<reference evidence="9" key="1">
    <citation type="submission" date="2022-04" db="EMBL/GenBank/DDBJ databases">
        <title>Alcanivorax sp. CY1518 draft genome sequence.</title>
        <authorList>
            <person name="Zhao G."/>
            <person name="An M."/>
        </authorList>
    </citation>
    <scope>NUCLEOTIDE SEQUENCE</scope>
    <source>
        <strain evidence="9">CY1518</strain>
    </source>
</reference>
<keyword evidence="6" id="KW-0653">Protein transport</keyword>
<comment type="subcellular location">
    <subcellularLocation>
        <location evidence="1">Cell membrane</location>
        <topology evidence="1">Multi-pass membrane protein</topology>
    </subcellularLocation>
    <subcellularLocation>
        <location evidence="6">Membrane</location>
        <topology evidence="6">Multi-pass membrane protein</topology>
    </subcellularLocation>
</comment>
<feature type="transmembrane region" description="Helical" evidence="7">
    <location>
        <begin position="31"/>
        <end position="52"/>
    </location>
</feature>
<dbReference type="Proteomes" id="UP001165524">
    <property type="component" value="Unassembled WGS sequence"/>
</dbReference>
<keyword evidence="5 7" id="KW-0472">Membrane</keyword>
<evidence type="ECO:0000313" key="10">
    <source>
        <dbReference type="Proteomes" id="UP001165524"/>
    </source>
</evidence>
<feature type="transmembrane region" description="Helical" evidence="7">
    <location>
        <begin position="169"/>
        <end position="194"/>
    </location>
</feature>
<dbReference type="RefSeq" id="WP_246948114.1">
    <property type="nucleotide sequence ID" value="NZ_JALKII010000001.1"/>
</dbReference>
<protein>
    <submittedName>
        <fullName evidence="9">MotA/TolQ/ExbB proton channel family protein</fullName>
    </submittedName>
</protein>